<evidence type="ECO:0000313" key="5">
    <source>
        <dbReference type="Proteomes" id="UP000013785"/>
    </source>
</evidence>
<reference evidence="4 5" key="1">
    <citation type="submission" date="2013-02" db="EMBL/GenBank/DDBJ databases">
        <title>The Genome Sequence of Enterococcus phoeniculicola BAA-412.</title>
        <authorList>
            <consortium name="The Broad Institute Genome Sequencing Platform"/>
            <consortium name="The Broad Institute Genome Sequencing Center for Infectious Disease"/>
            <person name="Earl A.M."/>
            <person name="Gilmore M.S."/>
            <person name="Lebreton F."/>
            <person name="Walker B."/>
            <person name="Young S.K."/>
            <person name="Zeng Q."/>
            <person name="Gargeya S."/>
            <person name="Fitzgerald M."/>
            <person name="Haas B."/>
            <person name="Abouelleil A."/>
            <person name="Alvarado L."/>
            <person name="Arachchi H.M."/>
            <person name="Berlin A.M."/>
            <person name="Chapman S.B."/>
            <person name="Dewar J."/>
            <person name="Goldberg J."/>
            <person name="Griggs A."/>
            <person name="Gujja S."/>
            <person name="Hansen M."/>
            <person name="Howarth C."/>
            <person name="Imamovic A."/>
            <person name="Larimer J."/>
            <person name="McCowan C."/>
            <person name="Murphy C."/>
            <person name="Neiman D."/>
            <person name="Pearson M."/>
            <person name="Priest M."/>
            <person name="Roberts A."/>
            <person name="Saif S."/>
            <person name="Shea T."/>
            <person name="Sisk P."/>
            <person name="Sykes S."/>
            <person name="Wortman J."/>
            <person name="Nusbaum C."/>
            <person name="Birren B."/>
        </authorList>
    </citation>
    <scope>NUCLEOTIDE SEQUENCE [LARGE SCALE GENOMIC DNA]</scope>
    <source>
        <strain evidence="4 5">ATCC BAA-412</strain>
    </source>
</reference>
<protein>
    <submittedName>
        <fullName evidence="4">Neopullulanase</fullName>
    </submittedName>
</protein>
<dbReference type="HOGENOM" id="CLU_006462_6_2_9"/>
<dbReference type="InterPro" id="IPR004185">
    <property type="entry name" value="Glyco_hydro_13_lg-like_dom"/>
</dbReference>
<dbReference type="SUPFAM" id="SSF51445">
    <property type="entry name" value="(Trans)glycosidases"/>
    <property type="match status" value="1"/>
</dbReference>
<dbReference type="InterPro" id="IPR006047">
    <property type="entry name" value="GH13_cat_dom"/>
</dbReference>
<dbReference type="GO" id="GO:0004553">
    <property type="term" value="F:hydrolase activity, hydrolyzing O-glycosyl compounds"/>
    <property type="evidence" value="ECO:0007669"/>
    <property type="project" value="InterPro"/>
</dbReference>
<keyword evidence="5" id="KW-1185">Reference proteome</keyword>
<accession>R3TS11</accession>
<proteinExistence type="predicted"/>
<comment type="caution">
    <text evidence="4">The sequence shown here is derived from an EMBL/GenBank/DDBJ whole genome shotgun (WGS) entry which is preliminary data.</text>
</comment>
<evidence type="ECO:0000256" key="2">
    <source>
        <dbReference type="ARBA" id="ARBA00023295"/>
    </source>
</evidence>
<evidence type="ECO:0000313" key="4">
    <source>
        <dbReference type="EMBL" id="EOL43923.1"/>
    </source>
</evidence>
<evidence type="ECO:0000256" key="1">
    <source>
        <dbReference type="ARBA" id="ARBA00022801"/>
    </source>
</evidence>
<feature type="domain" description="Glycosyl hydrolase family 13 catalytic" evidence="3">
    <location>
        <begin position="142"/>
        <end position="509"/>
    </location>
</feature>
<dbReference type="InterPro" id="IPR045857">
    <property type="entry name" value="O16G_dom_2"/>
</dbReference>
<keyword evidence="1" id="KW-0378">Hydrolase</keyword>
<dbReference type="SMART" id="SM00642">
    <property type="entry name" value="Aamy"/>
    <property type="match status" value="1"/>
</dbReference>
<dbReference type="Pfam" id="PF00128">
    <property type="entry name" value="Alpha-amylase"/>
    <property type="match status" value="1"/>
</dbReference>
<dbReference type="GO" id="GO:0005975">
    <property type="term" value="P:carbohydrate metabolic process"/>
    <property type="evidence" value="ECO:0007669"/>
    <property type="project" value="InterPro"/>
</dbReference>
<dbReference type="Gene3D" id="2.60.40.10">
    <property type="entry name" value="Immunoglobulins"/>
    <property type="match status" value="1"/>
</dbReference>
<dbReference type="AlphaFoldDB" id="R3TS11"/>
<dbReference type="Gene3D" id="3.90.400.10">
    <property type="entry name" value="Oligo-1,6-glucosidase, Domain 2"/>
    <property type="match status" value="1"/>
</dbReference>
<dbReference type="CDD" id="cd11338">
    <property type="entry name" value="AmyAc_CMD"/>
    <property type="match status" value="1"/>
</dbReference>
<dbReference type="PATRIC" id="fig|1158610.3.peg.1899"/>
<name>R3TS11_9ENTE</name>
<dbReference type="PANTHER" id="PTHR10357:SF210">
    <property type="entry name" value="MALTODEXTRIN GLUCOSIDASE"/>
    <property type="match status" value="1"/>
</dbReference>
<dbReference type="PANTHER" id="PTHR10357">
    <property type="entry name" value="ALPHA-AMYLASE FAMILY MEMBER"/>
    <property type="match status" value="1"/>
</dbReference>
<dbReference type="Proteomes" id="UP000013785">
    <property type="component" value="Unassembled WGS sequence"/>
</dbReference>
<dbReference type="CDD" id="cd02857">
    <property type="entry name" value="E_set_CDase_PDE_N"/>
    <property type="match status" value="1"/>
</dbReference>
<gene>
    <name evidence="4" type="ORF">UC3_01905</name>
</gene>
<dbReference type="InterPro" id="IPR013783">
    <property type="entry name" value="Ig-like_fold"/>
</dbReference>
<dbReference type="Gene3D" id="3.20.20.80">
    <property type="entry name" value="Glycosidases"/>
    <property type="match status" value="1"/>
</dbReference>
<dbReference type="EMBL" id="AJAT01000015">
    <property type="protein sequence ID" value="EOL43923.1"/>
    <property type="molecule type" value="Genomic_DNA"/>
</dbReference>
<evidence type="ECO:0000259" key="3">
    <source>
        <dbReference type="SMART" id="SM00642"/>
    </source>
</evidence>
<organism evidence="4 5">
    <name type="scientific">Enterococcus phoeniculicola ATCC BAA-412</name>
    <dbReference type="NCBI Taxonomy" id="1158610"/>
    <lineage>
        <taxon>Bacteria</taxon>
        <taxon>Bacillati</taxon>
        <taxon>Bacillota</taxon>
        <taxon>Bacilli</taxon>
        <taxon>Lactobacillales</taxon>
        <taxon>Enterococcaceae</taxon>
        <taxon>Enterococcus</taxon>
    </lineage>
</organism>
<dbReference type="Pfam" id="PF02903">
    <property type="entry name" value="Alpha-amylase_N"/>
    <property type="match status" value="1"/>
</dbReference>
<dbReference type="STRING" id="154621.RV11_GL001060"/>
<dbReference type="OrthoDB" id="9805159at2"/>
<dbReference type="InterPro" id="IPR017853">
    <property type="entry name" value="GH"/>
</dbReference>
<dbReference type="eggNOG" id="COG0366">
    <property type="taxonomic scope" value="Bacteria"/>
</dbReference>
<dbReference type="RefSeq" id="WP_010768567.1">
    <property type="nucleotide sequence ID" value="NZ_ASWE01000002.1"/>
</dbReference>
<keyword evidence="2" id="KW-0326">Glycosidase</keyword>
<sequence length="591" mass="69729">MNTSALYHRPESEYAFLYTKDTMRIRLRTERDDVQQVGLIQGDPYLISFDKWYLEKTPMKKTLSTDLHDYWEIETQSKFHRLQYGFYVEGKDGTEIFYGDQGVFDYKEEFLEIANYYFRMPYFQEIDRFHSPEWVKDTVWYQIFPERFANGDKNNDPKGTLPWGSKLPDREDFFGGDLQGVLDHLDYLVDLGINGIYFCPIFKATSNHKYDTIDYYEIDPDFGDKKLFKKLVDEAHKRGIRIMLDAVFNHMGDYSPQWQDVIKNGEQSKYADWFHIHSFPVDDYDMTDIPETARNLSFDTFAFTPHMPKLNTANPEVQDYLLDIATYWIREFDIDAWRLDVANEVDHHFWKRFRKEVTAIKEDFYILGEIWHSSQSWLQGDEFHAVMNYAFTDNIKDFFVNKKISPSKMVSGMNHQQLLYRDQTNEVTFNILDSHDTARILTICNGDKDLAKATLAFMFLQKGSPCIYYGTEIGMLGDNDPDCRRCMVWEEEKQDKEMHTFTKKLIQLRKEFSEVITYGDLNWRTVNDEENQILFSREIEDTLITAFFNESAQSVSLDIEGECILSQNEVNLESGKYSIGNHGFIVVLSKK</sequence>